<gene>
    <name evidence="7" type="ORF">CSSPJE1EN2_LOCUS19911</name>
</gene>
<feature type="domain" description="RanBP2-type" evidence="6">
    <location>
        <begin position="218"/>
        <end position="244"/>
    </location>
</feature>
<name>A0ABP1BPZ4_9BRYO</name>
<feature type="compositionally biased region" description="Basic and acidic residues" evidence="4">
    <location>
        <begin position="15"/>
        <end position="24"/>
    </location>
</feature>
<dbReference type="InterPro" id="IPR036443">
    <property type="entry name" value="Znf_RanBP2_sf"/>
</dbReference>
<dbReference type="Proteomes" id="UP001497522">
    <property type="component" value="Chromosome 6"/>
</dbReference>
<keyword evidence="2" id="KW-0863">Zinc-finger</keyword>
<feature type="domain" description="RanBP2-type" evidence="6">
    <location>
        <begin position="24"/>
        <end position="50"/>
    </location>
</feature>
<evidence type="ECO:0000256" key="3">
    <source>
        <dbReference type="ARBA" id="ARBA00022833"/>
    </source>
</evidence>
<evidence type="ECO:0000256" key="5">
    <source>
        <dbReference type="SAM" id="Phobius"/>
    </source>
</evidence>
<feature type="transmembrane region" description="Helical" evidence="5">
    <location>
        <begin position="283"/>
        <end position="301"/>
    </location>
</feature>
<dbReference type="PANTHER" id="PTHR12999">
    <property type="entry name" value="ZINC FINGER RAN-BINDING DOMAIN-CONTAINING PROTEIN 2 ZRANB2-RELATED"/>
    <property type="match status" value="1"/>
</dbReference>
<keyword evidence="8" id="KW-1185">Reference proteome</keyword>
<keyword evidence="3" id="KW-0862">Zinc</keyword>
<evidence type="ECO:0000313" key="8">
    <source>
        <dbReference type="Proteomes" id="UP001497522"/>
    </source>
</evidence>
<feature type="region of interest" description="Disordered" evidence="4">
    <location>
        <begin position="1"/>
        <end position="24"/>
    </location>
</feature>
<reference evidence="7" key="1">
    <citation type="submission" date="2024-03" db="EMBL/GenBank/DDBJ databases">
        <authorList>
            <consortium name="ELIXIR-Norway"/>
            <consortium name="Elixir Norway"/>
        </authorList>
    </citation>
    <scope>NUCLEOTIDE SEQUENCE</scope>
</reference>
<keyword evidence="5" id="KW-0812">Transmembrane</keyword>
<dbReference type="PANTHER" id="PTHR12999:SF24">
    <property type="entry name" value="RANBP2-TYPE DOMAIN-CONTAINING PROTEIN"/>
    <property type="match status" value="1"/>
</dbReference>
<feature type="transmembrane region" description="Helical" evidence="5">
    <location>
        <begin position="307"/>
        <end position="329"/>
    </location>
</feature>
<dbReference type="SUPFAM" id="SSF90209">
    <property type="entry name" value="Ran binding protein zinc finger-like"/>
    <property type="match status" value="3"/>
</dbReference>
<keyword evidence="1" id="KW-0479">Metal-binding</keyword>
<proteinExistence type="predicted"/>
<evidence type="ECO:0000256" key="1">
    <source>
        <dbReference type="ARBA" id="ARBA00022723"/>
    </source>
</evidence>
<evidence type="ECO:0000256" key="2">
    <source>
        <dbReference type="ARBA" id="ARBA00022771"/>
    </source>
</evidence>
<dbReference type="EMBL" id="OZ023707">
    <property type="protein sequence ID" value="CAK9878086.1"/>
    <property type="molecule type" value="Genomic_DNA"/>
</dbReference>
<evidence type="ECO:0000259" key="6">
    <source>
        <dbReference type="SMART" id="SM00547"/>
    </source>
</evidence>
<keyword evidence="5" id="KW-1133">Transmembrane helix</keyword>
<evidence type="ECO:0000313" key="7">
    <source>
        <dbReference type="EMBL" id="CAK9878086.1"/>
    </source>
</evidence>
<accession>A0ABP1BPZ4</accession>
<keyword evidence="5" id="KW-0472">Membrane</keyword>
<organism evidence="7 8">
    <name type="scientific">Sphagnum jensenii</name>
    <dbReference type="NCBI Taxonomy" id="128206"/>
    <lineage>
        <taxon>Eukaryota</taxon>
        <taxon>Viridiplantae</taxon>
        <taxon>Streptophyta</taxon>
        <taxon>Embryophyta</taxon>
        <taxon>Bryophyta</taxon>
        <taxon>Sphagnophytina</taxon>
        <taxon>Sphagnopsida</taxon>
        <taxon>Sphagnales</taxon>
        <taxon>Sphagnaceae</taxon>
        <taxon>Sphagnum</taxon>
    </lineage>
</organism>
<feature type="domain" description="RanBP2-type" evidence="6">
    <location>
        <begin position="179"/>
        <end position="205"/>
    </location>
</feature>
<dbReference type="Pfam" id="PF00641">
    <property type="entry name" value="Zn_ribbon_RanBP"/>
    <property type="match status" value="3"/>
</dbReference>
<protein>
    <recommendedName>
        <fullName evidence="6">RanBP2-type domain-containing protein</fullName>
    </recommendedName>
</protein>
<sequence>MLEMDFRGTSGPKRARTESSRGDGDWTCPQCSNVNFAFRTTCNMRKCGTAKPSESTQREMGVHMGPALYGQPSASIYMGSPGGTPPLTLGLPSNYGAPILMQQPTPNNVPYDYSSSISNVTSYNPPPPRPAAYAPPGTVIGGGDSNLPGFKNQFVLVNCVLSEVGPKCLRVSPDGVSEGDWLCPKCGNSNFAFRSTCNMRKCGAAKPTEVVKGPPPDGSWTCESCGNVNYPFRTKCNRRNCGADKPTESKPSVNSSAQVLASDQVCGVSDCKLHQVNVEISEILLVLGVGVFWMIIVYWTTCRCNMISALSISALNGIVVLLLLLFVAVSTHSLLILSFGGEFNQSALILGSSEVCKGNLCSQRSSQPNSHPVCTSVG</sequence>
<dbReference type="SMART" id="SM00547">
    <property type="entry name" value="ZnF_RBZ"/>
    <property type="match status" value="3"/>
</dbReference>
<evidence type="ECO:0000256" key="4">
    <source>
        <dbReference type="SAM" id="MobiDB-lite"/>
    </source>
</evidence>
<dbReference type="InterPro" id="IPR001876">
    <property type="entry name" value="Znf_RanBP2"/>
</dbReference>
<dbReference type="Gene3D" id="4.10.1060.10">
    <property type="entry name" value="Zinc finger, RanBP2-type"/>
    <property type="match status" value="3"/>
</dbReference>